<organism evidence="1 2">
    <name type="scientific">Deinococcus radiophilus</name>
    <dbReference type="NCBI Taxonomy" id="32062"/>
    <lineage>
        <taxon>Bacteria</taxon>
        <taxon>Thermotogati</taxon>
        <taxon>Deinococcota</taxon>
        <taxon>Deinococci</taxon>
        <taxon>Deinococcales</taxon>
        <taxon>Deinococcaceae</taxon>
        <taxon>Deinococcus</taxon>
    </lineage>
</organism>
<gene>
    <name evidence="1" type="ORF">EJ104_05305</name>
</gene>
<dbReference type="EMBL" id="RXPE01000007">
    <property type="protein sequence ID" value="RTR28327.1"/>
    <property type="molecule type" value="Genomic_DNA"/>
</dbReference>
<dbReference type="Proteomes" id="UP000277766">
    <property type="component" value="Unassembled WGS sequence"/>
</dbReference>
<accession>A0A431VYH0</accession>
<keyword evidence="2" id="KW-1185">Reference proteome</keyword>
<name>A0A431VYH0_9DEIO</name>
<dbReference type="RefSeq" id="WP_126351719.1">
    <property type="nucleotide sequence ID" value="NZ_CP086380.1"/>
</dbReference>
<reference evidence="1 2" key="1">
    <citation type="submission" date="2018-12" db="EMBL/GenBank/DDBJ databases">
        <title>Deinococcus radiophilus ATCC 27603 genome sequencing and assembly.</title>
        <authorList>
            <person name="Maclea K.S."/>
            <person name="Maynard C.R."/>
        </authorList>
    </citation>
    <scope>NUCLEOTIDE SEQUENCE [LARGE SCALE GENOMIC DNA]</scope>
    <source>
        <strain evidence="1 2">ATCC 27603</strain>
    </source>
</reference>
<evidence type="ECO:0000313" key="2">
    <source>
        <dbReference type="Proteomes" id="UP000277766"/>
    </source>
</evidence>
<proteinExistence type="predicted"/>
<dbReference type="AlphaFoldDB" id="A0A431VYH0"/>
<evidence type="ECO:0000313" key="1">
    <source>
        <dbReference type="EMBL" id="RTR28327.1"/>
    </source>
</evidence>
<comment type="caution">
    <text evidence="1">The sequence shown here is derived from an EMBL/GenBank/DDBJ whole genome shotgun (WGS) entry which is preliminary data.</text>
</comment>
<sequence length="101" mass="11371">MNPVAWPSIPPLDTPRSCTLDPALYALDWLVRWTVPVQFPDRTVTDTPVLEVLRDALRDPQSYGLSAEQAQAAAERFLGQATPILETEGGQRAWLERELQR</sequence>
<dbReference type="OrthoDB" id="69751at2"/>
<protein>
    <submittedName>
        <fullName evidence="1">Uncharacterized protein</fullName>
    </submittedName>
</protein>